<dbReference type="RefSeq" id="WP_200608879.1">
    <property type="nucleotide sequence ID" value="NZ_JAEHHL010000003.1"/>
</dbReference>
<dbReference type="PROSITE" id="PS50850">
    <property type="entry name" value="MFS"/>
    <property type="match status" value="1"/>
</dbReference>
<evidence type="ECO:0000313" key="10">
    <source>
        <dbReference type="Proteomes" id="UP000655420"/>
    </source>
</evidence>
<dbReference type="AlphaFoldDB" id="A0A8J7M6A9"/>
<keyword evidence="6 7" id="KW-0472">Membrane</keyword>
<feature type="transmembrane region" description="Helical" evidence="7">
    <location>
        <begin position="17"/>
        <end position="38"/>
    </location>
</feature>
<dbReference type="InterPro" id="IPR001958">
    <property type="entry name" value="Tet-R_TetA/multi-R_MdtG-like"/>
</dbReference>
<dbReference type="Gene3D" id="1.20.1250.20">
    <property type="entry name" value="MFS general substrate transporter like domains"/>
    <property type="match status" value="1"/>
</dbReference>
<evidence type="ECO:0000256" key="2">
    <source>
        <dbReference type="ARBA" id="ARBA00022448"/>
    </source>
</evidence>
<evidence type="ECO:0000256" key="7">
    <source>
        <dbReference type="SAM" id="Phobius"/>
    </source>
</evidence>
<dbReference type="Proteomes" id="UP000655420">
    <property type="component" value="Unassembled WGS sequence"/>
</dbReference>
<feature type="transmembrane region" description="Helical" evidence="7">
    <location>
        <begin position="50"/>
        <end position="70"/>
    </location>
</feature>
<evidence type="ECO:0000256" key="1">
    <source>
        <dbReference type="ARBA" id="ARBA00004651"/>
    </source>
</evidence>
<evidence type="ECO:0000256" key="3">
    <source>
        <dbReference type="ARBA" id="ARBA00022475"/>
    </source>
</evidence>
<dbReference type="PANTHER" id="PTHR42718:SF46">
    <property type="entry name" value="BLR6921 PROTEIN"/>
    <property type="match status" value="1"/>
</dbReference>
<dbReference type="EMBL" id="JAEHHL010000003">
    <property type="protein sequence ID" value="MBK0399021.1"/>
    <property type="molecule type" value="Genomic_DNA"/>
</dbReference>
<keyword evidence="3" id="KW-1003">Cell membrane</keyword>
<protein>
    <submittedName>
        <fullName evidence="9">MFS transporter</fullName>
    </submittedName>
</protein>
<evidence type="ECO:0000256" key="5">
    <source>
        <dbReference type="ARBA" id="ARBA00022989"/>
    </source>
</evidence>
<evidence type="ECO:0000256" key="6">
    <source>
        <dbReference type="ARBA" id="ARBA00023136"/>
    </source>
</evidence>
<feature type="domain" description="Major facilitator superfamily (MFS) profile" evidence="8">
    <location>
        <begin position="16"/>
        <end position="466"/>
    </location>
</feature>
<dbReference type="Pfam" id="PF07690">
    <property type="entry name" value="MFS_1"/>
    <property type="match status" value="2"/>
</dbReference>
<evidence type="ECO:0000313" key="9">
    <source>
        <dbReference type="EMBL" id="MBK0399021.1"/>
    </source>
</evidence>
<gene>
    <name evidence="9" type="ORF">H0I76_07455</name>
</gene>
<dbReference type="PANTHER" id="PTHR42718">
    <property type="entry name" value="MAJOR FACILITATOR SUPERFAMILY MULTIDRUG TRANSPORTER MFSC"/>
    <property type="match status" value="1"/>
</dbReference>
<dbReference type="GO" id="GO:0022857">
    <property type="term" value="F:transmembrane transporter activity"/>
    <property type="evidence" value="ECO:0007669"/>
    <property type="project" value="InterPro"/>
</dbReference>
<feature type="transmembrane region" description="Helical" evidence="7">
    <location>
        <begin position="273"/>
        <end position="297"/>
    </location>
</feature>
<feature type="transmembrane region" description="Helical" evidence="7">
    <location>
        <begin position="303"/>
        <end position="323"/>
    </location>
</feature>
<evidence type="ECO:0000259" key="8">
    <source>
        <dbReference type="PROSITE" id="PS50850"/>
    </source>
</evidence>
<accession>A0A8J7M6A9</accession>
<name>A0A8J7M6A9_9RHOB</name>
<feature type="transmembrane region" description="Helical" evidence="7">
    <location>
        <begin position="107"/>
        <end position="127"/>
    </location>
</feature>
<proteinExistence type="predicted"/>
<feature type="transmembrane region" description="Helical" evidence="7">
    <location>
        <begin position="203"/>
        <end position="222"/>
    </location>
</feature>
<reference evidence="9" key="1">
    <citation type="submission" date="2020-12" db="EMBL/GenBank/DDBJ databases">
        <title>Bacterial taxonomy.</title>
        <authorList>
            <person name="Pan X."/>
        </authorList>
    </citation>
    <scope>NUCLEOTIDE SEQUENCE</scope>
    <source>
        <strain evidence="9">M0105</strain>
    </source>
</reference>
<sequence length="469" mass="46882">MTTTDAGLAARAPSGPLFPIAAAMLLASLGISAATVALPTLARSFSAPLAQVQWVVLGYLLAVTACVVIAGRIGDLLGRRRILLAGLAIFALGSALCAAAPTLAALVAARVLQGVGGAILMSLPLAIARDTAGDRTGFAMGLLGTTSAVGTALGPSLGGLVIEAWGWRAVFVVLALAALGALAAAAHSLPVVRGEGTRGPVRLDLPGAALLAFTLVAFSLAATGGGHGIGVGQAWLLPLTFLGAMLFVAWELRAPSPLVEPAALLDHRFSLPLVTNLVVAAVMMSTLVVGPMFLAFGLGFGEAQVGLVMSVGPIVAALSGVPAGRFADRFGAARIAVAGLVQTCAGLIALALLPHALGAPGYVVALVLLTPGFQLFLAGNNAAVMVSASEGQRGVASGLLGLSRNLGFMIGASLAGVVFSIAAGAEQIAQAKSEVVGRAFSATFMFEACLILVAIVLAIGARTRRRADE</sequence>
<feature type="transmembrane region" description="Helical" evidence="7">
    <location>
        <begin position="335"/>
        <end position="356"/>
    </location>
</feature>
<keyword evidence="5 7" id="KW-1133">Transmembrane helix</keyword>
<organism evidence="9 10">
    <name type="scientific">Thermohalobaculum xanthum</name>
    <dbReference type="NCBI Taxonomy" id="2753746"/>
    <lineage>
        <taxon>Bacteria</taxon>
        <taxon>Pseudomonadati</taxon>
        <taxon>Pseudomonadota</taxon>
        <taxon>Alphaproteobacteria</taxon>
        <taxon>Rhodobacterales</taxon>
        <taxon>Paracoccaceae</taxon>
        <taxon>Thermohalobaculum</taxon>
    </lineage>
</organism>
<dbReference type="CDD" id="cd17321">
    <property type="entry name" value="MFS_MMR_MDR_like"/>
    <property type="match status" value="1"/>
</dbReference>
<feature type="transmembrane region" description="Helical" evidence="7">
    <location>
        <begin position="82"/>
        <end position="101"/>
    </location>
</feature>
<feature type="transmembrane region" description="Helical" evidence="7">
    <location>
        <begin position="168"/>
        <end position="191"/>
    </location>
</feature>
<dbReference type="InterPro" id="IPR036259">
    <property type="entry name" value="MFS_trans_sf"/>
</dbReference>
<feature type="transmembrane region" description="Helical" evidence="7">
    <location>
        <begin position="406"/>
        <end position="425"/>
    </location>
</feature>
<evidence type="ECO:0000256" key="4">
    <source>
        <dbReference type="ARBA" id="ARBA00022692"/>
    </source>
</evidence>
<dbReference type="Gene3D" id="1.20.1720.10">
    <property type="entry name" value="Multidrug resistance protein D"/>
    <property type="match status" value="1"/>
</dbReference>
<feature type="transmembrane region" description="Helical" evidence="7">
    <location>
        <begin position="362"/>
        <end position="386"/>
    </location>
</feature>
<comment type="caution">
    <text evidence="9">The sequence shown here is derived from an EMBL/GenBank/DDBJ whole genome shotgun (WGS) entry which is preliminary data.</text>
</comment>
<dbReference type="SUPFAM" id="SSF103473">
    <property type="entry name" value="MFS general substrate transporter"/>
    <property type="match status" value="1"/>
</dbReference>
<feature type="transmembrane region" description="Helical" evidence="7">
    <location>
        <begin position="139"/>
        <end position="162"/>
    </location>
</feature>
<dbReference type="PRINTS" id="PR01035">
    <property type="entry name" value="TCRTETA"/>
</dbReference>
<dbReference type="InterPro" id="IPR020846">
    <property type="entry name" value="MFS_dom"/>
</dbReference>
<feature type="transmembrane region" description="Helical" evidence="7">
    <location>
        <begin position="437"/>
        <end position="459"/>
    </location>
</feature>
<dbReference type="GO" id="GO:0005886">
    <property type="term" value="C:plasma membrane"/>
    <property type="evidence" value="ECO:0007669"/>
    <property type="project" value="UniProtKB-SubCell"/>
</dbReference>
<dbReference type="InterPro" id="IPR011701">
    <property type="entry name" value="MFS"/>
</dbReference>
<comment type="subcellular location">
    <subcellularLocation>
        <location evidence="1">Cell membrane</location>
        <topology evidence="1">Multi-pass membrane protein</topology>
    </subcellularLocation>
</comment>
<keyword evidence="10" id="KW-1185">Reference proteome</keyword>
<feature type="transmembrane region" description="Helical" evidence="7">
    <location>
        <begin position="234"/>
        <end position="252"/>
    </location>
</feature>
<keyword evidence="4 7" id="KW-0812">Transmembrane</keyword>
<keyword evidence="2" id="KW-0813">Transport</keyword>